<dbReference type="WBParaSite" id="JU765_v2.g16289.t1">
    <property type="protein sequence ID" value="JU765_v2.g16289.t1"/>
    <property type="gene ID" value="JU765_v2.g16289"/>
</dbReference>
<proteinExistence type="predicted"/>
<accession>A0AC34QGQ2</accession>
<organism evidence="1 2">
    <name type="scientific">Panagrolaimus sp. JU765</name>
    <dbReference type="NCBI Taxonomy" id="591449"/>
    <lineage>
        <taxon>Eukaryota</taxon>
        <taxon>Metazoa</taxon>
        <taxon>Ecdysozoa</taxon>
        <taxon>Nematoda</taxon>
        <taxon>Chromadorea</taxon>
        <taxon>Rhabditida</taxon>
        <taxon>Tylenchina</taxon>
        <taxon>Panagrolaimomorpha</taxon>
        <taxon>Panagrolaimoidea</taxon>
        <taxon>Panagrolaimidae</taxon>
        <taxon>Panagrolaimus</taxon>
    </lineage>
</organism>
<evidence type="ECO:0000313" key="1">
    <source>
        <dbReference type="Proteomes" id="UP000887576"/>
    </source>
</evidence>
<dbReference type="Proteomes" id="UP000887576">
    <property type="component" value="Unplaced"/>
</dbReference>
<sequence>MVSKTSTAFLNLDLKYPNDKSNTLYGLPVDSISSTHNNITCNRHHIIFQCSSTNNRLAVLPISTRGAIGYPQLNHVLVGNEEITDFSVINYPAEKELIAIASKSGPLKLFDLAEFNDETGKSVGTPFSVYDSLTGNISTLSSHPTIDYLIGCGGLNGYDIVDLDAGKSVFSGLSGSHVKSLAWDALGHLLIVLYQKKNELVASSIDVRANEIVHEYVAHQGPGRECRIIGAGKFNVSTGFDKSRKQEMQIFDRNAGKIVVRRLFDSSTSILIPLYDKDSDRLFYGAKGSNTICSAILSTFNSATQPNFCRTPEPSLGLSLMPKTNVDVMGNEVQRIHQLNKSGISPIPVLAIRRQESVFRPELFPDTAGLESGGNIQQWIEKNDRPVPLISLRPHDAPSYTFIGGSGVTRIGDVVIHLGNGTNKDEKHQSGVVPDVVDVVTDNAEKKENKNPEQVIVTNKPNGSPEASAKDVPTPPMRKSINTVKEKKVKKETSSVKGGGRKIYEARSSYYNIAPKIGLSITSIRNINTRIPAEGTFFGASAKFAAVPLDNIEGHLGIFNLNVTGKIPDGTMDGFLNHSAILDLQFDPFNDYKILCALNNGSIKIWNISNADVCEKTKDHYCTNVVPPKPEKGPGMLNVDVADVHNYQTLSKLEPDFVFACGFPRVIQARYNPVVPNLIAVGGSDGSLALIDAERQECLYKVKTHPTTIVSLAWNTEGNRIVTIDRNNKTIISDARDGSILSSSDAIGSNMRSPRVIYVGPIGNEMLLFTYLEGGKRHKVILADEELEVLKNIEIGVSQGGQSMRAYYDYDSALVFITTKGDSGLKIFHISEHEPYFLDIMPTTYSSQHQAICLMSKKVVDPHVNEIVRVPRLTQNSIEMTSLNVPRREKDVYLRELYPLALATWLPSTTFEDWQSGIDYERKFIDLKPDNLIEIHFHGNQDAPETPKIVENHVENQDVESLVKEVHKGWSDRIAVEEPEKNLDDESGEWED</sequence>
<name>A0AC34QGQ2_9BILA</name>
<evidence type="ECO:0000313" key="2">
    <source>
        <dbReference type="WBParaSite" id="JU765_v2.g16289.t1"/>
    </source>
</evidence>
<reference evidence="2" key="1">
    <citation type="submission" date="2022-11" db="UniProtKB">
        <authorList>
            <consortium name="WormBaseParasite"/>
        </authorList>
    </citation>
    <scope>IDENTIFICATION</scope>
</reference>
<protein>
    <submittedName>
        <fullName evidence="2">Coronin-7</fullName>
    </submittedName>
</protein>